<feature type="compositionally biased region" description="Polar residues" evidence="1">
    <location>
        <begin position="1"/>
        <end position="10"/>
    </location>
</feature>
<comment type="caution">
    <text evidence="2">The sequence shown here is derived from an EMBL/GenBank/DDBJ whole genome shotgun (WGS) entry which is preliminary data.</text>
</comment>
<proteinExistence type="predicted"/>
<gene>
    <name evidence="2" type="ORF">ACH5RR_026022</name>
</gene>
<dbReference type="AlphaFoldDB" id="A0ABD2Z1B8"/>
<feature type="region of interest" description="Disordered" evidence="1">
    <location>
        <begin position="1"/>
        <end position="78"/>
    </location>
</feature>
<name>A0ABD2Z1B8_9GENT</name>
<organism evidence="2 3">
    <name type="scientific">Cinchona calisaya</name>
    <dbReference type="NCBI Taxonomy" id="153742"/>
    <lineage>
        <taxon>Eukaryota</taxon>
        <taxon>Viridiplantae</taxon>
        <taxon>Streptophyta</taxon>
        <taxon>Embryophyta</taxon>
        <taxon>Tracheophyta</taxon>
        <taxon>Spermatophyta</taxon>
        <taxon>Magnoliopsida</taxon>
        <taxon>eudicotyledons</taxon>
        <taxon>Gunneridae</taxon>
        <taxon>Pentapetalae</taxon>
        <taxon>asterids</taxon>
        <taxon>lamiids</taxon>
        <taxon>Gentianales</taxon>
        <taxon>Rubiaceae</taxon>
        <taxon>Cinchonoideae</taxon>
        <taxon>Cinchoneae</taxon>
        <taxon>Cinchona</taxon>
    </lineage>
</organism>
<protein>
    <submittedName>
        <fullName evidence="2">Uncharacterized protein</fullName>
    </submittedName>
</protein>
<feature type="compositionally biased region" description="Polar residues" evidence="1">
    <location>
        <begin position="33"/>
        <end position="70"/>
    </location>
</feature>
<dbReference type="Proteomes" id="UP001630127">
    <property type="component" value="Unassembled WGS sequence"/>
</dbReference>
<keyword evidence="3" id="KW-1185">Reference proteome</keyword>
<dbReference type="EMBL" id="JBJUIK010000011">
    <property type="protein sequence ID" value="KAL3513305.1"/>
    <property type="molecule type" value="Genomic_DNA"/>
</dbReference>
<evidence type="ECO:0000256" key="1">
    <source>
        <dbReference type="SAM" id="MobiDB-lite"/>
    </source>
</evidence>
<evidence type="ECO:0000313" key="2">
    <source>
        <dbReference type="EMBL" id="KAL3513305.1"/>
    </source>
</evidence>
<reference evidence="2 3" key="1">
    <citation type="submission" date="2024-11" db="EMBL/GenBank/DDBJ databases">
        <title>A near-complete genome assembly of Cinchona calisaya.</title>
        <authorList>
            <person name="Lian D.C."/>
            <person name="Zhao X.W."/>
            <person name="Wei L."/>
        </authorList>
    </citation>
    <scope>NUCLEOTIDE SEQUENCE [LARGE SCALE GENOMIC DNA]</scope>
    <source>
        <tissue evidence="2">Nenye</tissue>
    </source>
</reference>
<feature type="region of interest" description="Disordered" evidence="1">
    <location>
        <begin position="93"/>
        <end position="113"/>
    </location>
</feature>
<evidence type="ECO:0000313" key="3">
    <source>
        <dbReference type="Proteomes" id="UP001630127"/>
    </source>
</evidence>
<accession>A0ABD2Z1B8</accession>
<sequence length="158" mass="17352">MDGEQTQTVQKPHAKGGKVGQKFGKTIQIWQPKESSNLNTSQEKMQQIPTNTQLQGLNKSTTPSNDTPESSLVKDIVPSLKSPPIQNVVIPMPEIPESPAAKSPQPDSTSGKDAQFADFETIMKTMLVKILIGAQMRMEKGIMLTETLIQMKCMLQNS</sequence>